<feature type="compositionally biased region" description="Basic and acidic residues" evidence="1">
    <location>
        <begin position="7"/>
        <end position="17"/>
    </location>
</feature>
<sequence length="382" mass="43604">MSAQQAFHEDSTFSNKEKGKRKAQYCDQEGQENVVCDHEQHGAYIVSDRVLIPRSSQHLDLVKTNTACSHPKHQFYTSTGTKAKSMKKAPERLVNFFELPQGAMMCRCCLYKTDDDQEYINSPNYQLPIEKIPENEIGKFQGRSYVLRSDIIYSQSQFQELESAYHEACAELNEAKLGSISLSKKIKLMAWVLYTRQRSYSERPILDPEEFKKMLEESEPSLKGFFDQLVAGTNPQTKSYMTNEKNKKRLVLFCYFLSGLNNKFINGVKAEVGFLLDAAGTSSSTIETLANASVTVRRETIGRHKIQHAKTHTTKVGEFLLENIDNLVILNVDDFHNCHEFYRSDTTSTHDFAHFATILLKALPETTSIPFCQEKVFLMRGV</sequence>
<gene>
    <name evidence="2" type="ORF">C2G38_2147748</name>
</gene>
<evidence type="ECO:0000256" key="1">
    <source>
        <dbReference type="SAM" id="MobiDB-lite"/>
    </source>
</evidence>
<dbReference type="EMBL" id="QKWP01001719">
    <property type="protein sequence ID" value="RIB07071.1"/>
    <property type="molecule type" value="Genomic_DNA"/>
</dbReference>
<protein>
    <submittedName>
        <fullName evidence="2">Uncharacterized protein</fullName>
    </submittedName>
</protein>
<dbReference type="OrthoDB" id="2382204at2759"/>
<dbReference type="Proteomes" id="UP000266673">
    <property type="component" value="Unassembled WGS sequence"/>
</dbReference>
<name>A0A397UBS1_9GLOM</name>
<evidence type="ECO:0000313" key="2">
    <source>
        <dbReference type="EMBL" id="RIB07071.1"/>
    </source>
</evidence>
<reference evidence="2 3" key="1">
    <citation type="submission" date="2018-06" db="EMBL/GenBank/DDBJ databases">
        <title>Comparative genomics reveals the genomic features of Rhizophagus irregularis, R. cerebriforme, R. diaphanum and Gigaspora rosea, and their symbiotic lifestyle signature.</title>
        <authorList>
            <person name="Morin E."/>
            <person name="San Clemente H."/>
            <person name="Chen E.C.H."/>
            <person name="De La Providencia I."/>
            <person name="Hainaut M."/>
            <person name="Kuo A."/>
            <person name="Kohler A."/>
            <person name="Murat C."/>
            <person name="Tang N."/>
            <person name="Roy S."/>
            <person name="Loubradou J."/>
            <person name="Henrissat B."/>
            <person name="Grigoriev I.V."/>
            <person name="Corradi N."/>
            <person name="Roux C."/>
            <person name="Martin F.M."/>
        </authorList>
    </citation>
    <scope>NUCLEOTIDE SEQUENCE [LARGE SCALE GENOMIC DNA]</scope>
    <source>
        <strain evidence="2 3">DAOM 194757</strain>
    </source>
</reference>
<comment type="caution">
    <text evidence="2">The sequence shown here is derived from an EMBL/GenBank/DDBJ whole genome shotgun (WGS) entry which is preliminary data.</text>
</comment>
<proteinExistence type="predicted"/>
<organism evidence="2 3">
    <name type="scientific">Gigaspora rosea</name>
    <dbReference type="NCBI Taxonomy" id="44941"/>
    <lineage>
        <taxon>Eukaryota</taxon>
        <taxon>Fungi</taxon>
        <taxon>Fungi incertae sedis</taxon>
        <taxon>Mucoromycota</taxon>
        <taxon>Glomeromycotina</taxon>
        <taxon>Glomeromycetes</taxon>
        <taxon>Diversisporales</taxon>
        <taxon>Gigasporaceae</taxon>
        <taxon>Gigaspora</taxon>
    </lineage>
</organism>
<keyword evidence="3" id="KW-1185">Reference proteome</keyword>
<accession>A0A397UBS1</accession>
<dbReference type="AlphaFoldDB" id="A0A397UBS1"/>
<evidence type="ECO:0000313" key="3">
    <source>
        <dbReference type="Proteomes" id="UP000266673"/>
    </source>
</evidence>
<feature type="region of interest" description="Disordered" evidence="1">
    <location>
        <begin position="1"/>
        <end position="20"/>
    </location>
</feature>